<sequence>MKVRFWILTRYIFMPPLTRRKMNNQSAKGRHSHLTKKNHRKCCDGSTRFSASPGIIVDAIGSVACYALIQGVSFWL</sequence>
<dbReference type="Gramene" id="PVH63843">
    <property type="protein sequence ID" value="PVH63843"/>
    <property type="gene ID" value="PAHAL_2G119600"/>
</dbReference>
<organism evidence="1">
    <name type="scientific">Panicum hallii</name>
    <dbReference type="NCBI Taxonomy" id="206008"/>
    <lineage>
        <taxon>Eukaryota</taxon>
        <taxon>Viridiplantae</taxon>
        <taxon>Streptophyta</taxon>
        <taxon>Embryophyta</taxon>
        <taxon>Tracheophyta</taxon>
        <taxon>Spermatophyta</taxon>
        <taxon>Magnoliopsida</taxon>
        <taxon>Liliopsida</taxon>
        <taxon>Poales</taxon>
        <taxon>Poaceae</taxon>
        <taxon>PACMAD clade</taxon>
        <taxon>Panicoideae</taxon>
        <taxon>Panicodae</taxon>
        <taxon>Paniceae</taxon>
        <taxon>Panicinae</taxon>
        <taxon>Panicum</taxon>
        <taxon>Panicum sect. Panicum</taxon>
    </lineage>
</organism>
<dbReference type="Proteomes" id="UP000243499">
    <property type="component" value="Chromosome 2"/>
</dbReference>
<accession>A0A2T8KNR5</accession>
<dbReference type="EMBL" id="CM008047">
    <property type="protein sequence ID" value="PVH63843.1"/>
    <property type="molecule type" value="Genomic_DNA"/>
</dbReference>
<dbReference type="AlphaFoldDB" id="A0A2T8KNR5"/>
<name>A0A2T8KNR5_9POAL</name>
<reference evidence="1" key="1">
    <citation type="submission" date="2018-04" db="EMBL/GenBank/DDBJ databases">
        <title>WGS assembly of Panicum hallii.</title>
        <authorList>
            <person name="Lovell J."/>
            <person name="Jenkins J."/>
            <person name="Lowry D."/>
            <person name="Mamidi S."/>
            <person name="Sreedasyam A."/>
            <person name="Weng X."/>
            <person name="Barry K."/>
            <person name="Bonette J."/>
            <person name="Campitelli B."/>
            <person name="Daum C."/>
            <person name="Gordon S."/>
            <person name="Gould B."/>
            <person name="Lipzen A."/>
            <person name="Macqueen A."/>
            <person name="Palacio-Mejia J."/>
            <person name="Plott C."/>
            <person name="Shakirov E."/>
            <person name="Shu S."/>
            <person name="Yoshinaga Y."/>
            <person name="Zane M."/>
            <person name="Rokhsar D."/>
            <person name="Grimwood J."/>
            <person name="Schmutz J."/>
            <person name="Juenger T."/>
        </authorList>
    </citation>
    <scope>NUCLEOTIDE SEQUENCE [LARGE SCALE GENOMIC DNA]</scope>
    <source>
        <strain evidence="1">FIL2</strain>
    </source>
</reference>
<gene>
    <name evidence="1" type="ORF">PAHAL_2G119600</name>
</gene>
<evidence type="ECO:0000313" key="1">
    <source>
        <dbReference type="EMBL" id="PVH63843.1"/>
    </source>
</evidence>
<protein>
    <submittedName>
        <fullName evidence="1">Uncharacterized protein</fullName>
    </submittedName>
</protein>
<proteinExistence type="predicted"/>